<feature type="domain" description="Response regulatory" evidence="2">
    <location>
        <begin position="6"/>
        <end position="138"/>
    </location>
</feature>
<protein>
    <recommendedName>
        <fullName evidence="2">Response regulatory domain-containing protein</fullName>
    </recommendedName>
</protein>
<dbReference type="InterPro" id="IPR001789">
    <property type="entry name" value="Sig_transdc_resp-reg_receiver"/>
</dbReference>
<keyword evidence="4" id="KW-1185">Reference proteome</keyword>
<dbReference type="Gene3D" id="3.40.50.2300">
    <property type="match status" value="1"/>
</dbReference>
<dbReference type="SUPFAM" id="SSF52172">
    <property type="entry name" value="CheY-like"/>
    <property type="match status" value="1"/>
</dbReference>
<evidence type="ECO:0000313" key="3">
    <source>
        <dbReference type="EMBL" id="GAA3555937.1"/>
    </source>
</evidence>
<proteinExistence type="predicted"/>
<accession>A0ABP6WY63</accession>
<gene>
    <name evidence="3" type="ORF">GCM10022395_04110</name>
</gene>
<dbReference type="PROSITE" id="PS50110">
    <property type="entry name" value="RESPONSE_REGULATORY"/>
    <property type="match status" value="1"/>
</dbReference>
<evidence type="ECO:0000259" key="2">
    <source>
        <dbReference type="PROSITE" id="PS50110"/>
    </source>
</evidence>
<organism evidence="3 4">
    <name type="scientific">Snuella lapsa</name>
    <dbReference type="NCBI Taxonomy" id="870481"/>
    <lineage>
        <taxon>Bacteria</taxon>
        <taxon>Pseudomonadati</taxon>
        <taxon>Bacteroidota</taxon>
        <taxon>Flavobacteriia</taxon>
        <taxon>Flavobacteriales</taxon>
        <taxon>Flavobacteriaceae</taxon>
        <taxon>Snuella</taxon>
    </lineage>
</organism>
<dbReference type="RefSeq" id="WP_345004093.1">
    <property type="nucleotide sequence ID" value="NZ_BAABCY010000015.1"/>
</dbReference>
<sequence length="183" mass="21130">MIQPLNVLIIENYPIIIEAYKMALNQTASGNNTFEFNIDIAHDYIAADIKINETLQEAPYDMVLLDYNLHSTNRPEIPSGIDLGIKIKQLNPRTKFIILTSEDDDRKLYNNIKMLKPHGFLIKNDFLYEDLIQALTNVLHGMHYYSNIVSNILRNYKSDQIILDMVDNNAFNDLLTEAEIKLL</sequence>
<evidence type="ECO:0000256" key="1">
    <source>
        <dbReference type="PROSITE-ProRule" id="PRU00169"/>
    </source>
</evidence>
<feature type="modified residue" description="4-aspartylphosphate" evidence="1">
    <location>
        <position position="66"/>
    </location>
</feature>
<dbReference type="Proteomes" id="UP001500954">
    <property type="component" value="Unassembled WGS sequence"/>
</dbReference>
<keyword evidence="1" id="KW-0597">Phosphoprotein</keyword>
<name>A0ABP6WY63_9FLAO</name>
<evidence type="ECO:0000313" key="4">
    <source>
        <dbReference type="Proteomes" id="UP001500954"/>
    </source>
</evidence>
<comment type="caution">
    <text evidence="3">The sequence shown here is derived from an EMBL/GenBank/DDBJ whole genome shotgun (WGS) entry which is preliminary data.</text>
</comment>
<reference evidence="4" key="1">
    <citation type="journal article" date="2019" name="Int. J. Syst. Evol. Microbiol.">
        <title>The Global Catalogue of Microorganisms (GCM) 10K type strain sequencing project: providing services to taxonomists for standard genome sequencing and annotation.</title>
        <authorList>
            <consortium name="The Broad Institute Genomics Platform"/>
            <consortium name="The Broad Institute Genome Sequencing Center for Infectious Disease"/>
            <person name="Wu L."/>
            <person name="Ma J."/>
        </authorList>
    </citation>
    <scope>NUCLEOTIDE SEQUENCE [LARGE SCALE GENOMIC DNA]</scope>
    <source>
        <strain evidence="4">JCM 17111</strain>
    </source>
</reference>
<dbReference type="InterPro" id="IPR011006">
    <property type="entry name" value="CheY-like_superfamily"/>
</dbReference>
<dbReference type="EMBL" id="BAABCY010000015">
    <property type="protein sequence ID" value="GAA3555937.1"/>
    <property type="molecule type" value="Genomic_DNA"/>
</dbReference>